<dbReference type="Proteomes" id="UP001516400">
    <property type="component" value="Unassembled WGS sequence"/>
</dbReference>
<keyword evidence="3" id="KW-1185">Reference proteome</keyword>
<proteinExistence type="predicted"/>
<sequence>MISFVTISQPENSTDQFLPPEKSNIDHLLRFSDINMINNKEVYARNAKETVPKGKREKDAAEMAEKQRKNIPRQHPVDIRATA</sequence>
<evidence type="ECO:0000256" key="1">
    <source>
        <dbReference type="SAM" id="MobiDB-lite"/>
    </source>
</evidence>
<dbReference type="AlphaFoldDB" id="A0ABD2MKV4"/>
<evidence type="ECO:0000313" key="2">
    <source>
        <dbReference type="EMBL" id="KAL3266991.1"/>
    </source>
</evidence>
<name>A0ABD2MKV4_9CUCU</name>
<dbReference type="EMBL" id="JABFTP020000001">
    <property type="protein sequence ID" value="KAL3266991.1"/>
    <property type="molecule type" value="Genomic_DNA"/>
</dbReference>
<evidence type="ECO:0000313" key="3">
    <source>
        <dbReference type="Proteomes" id="UP001516400"/>
    </source>
</evidence>
<reference evidence="2 3" key="1">
    <citation type="journal article" date="2021" name="BMC Biol.">
        <title>Horizontally acquired antibacterial genes associated with adaptive radiation of ladybird beetles.</title>
        <authorList>
            <person name="Li H.S."/>
            <person name="Tang X.F."/>
            <person name="Huang Y.H."/>
            <person name="Xu Z.Y."/>
            <person name="Chen M.L."/>
            <person name="Du X.Y."/>
            <person name="Qiu B.Y."/>
            <person name="Chen P.T."/>
            <person name="Zhang W."/>
            <person name="Slipinski A."/>
            <person name="Escalona H.E."/>
            <person name="Waterhouse R.M."/>
            <person name="Zwick A."/>
            <person name="Pang H."/>
        </authorList>
    </citation>
    <scope>NUCLEOTIDE SEQUENCE [LARGE SCALE GENOMIC DNA]</scope>
    <source>
        <strain evidence="2">SYSU2018</strain>
    </source>
</reference>
<feature type="region of interest" description="Disordered" evidence="1">
    <location>
        <begin position="47"/>
        <end position="83"/>
    </location>
</feature>
<feature type="region of interest" description="Disordered" evidence="1">
    <location>
        <begin position="1"/>
        <end position="20"/>
    </location>
</feature>
<protein>
    <submittedName>
        <fullName evidence="2">Uncharacterized protein</fullName>
    </submittedName>
</protein>
<organism evidence="2 3">
    <name type="scientific">Cryptolaemus montrouzieri</name>
    <dbReference type="NCBI Taxonomy" id="559131"/>
    <lineage>
        <taxon>Eukaryota</taxon>
        <taxon>Metazoa</taxon>
        <taxon>Ecdysozoa</taxon>
        <taxon>Arthropoda</taxon>
        <taxon>Hexapoda</taxon>
        <taxon>Insecta</taxon>
        <taxon>Pterygota</taxon>
        <taxon>Neoptera</taxon>
        <taxon>Endopterygota</taxon>
        <taxon>Coleoptera</taxon>
        <taxon>Polyphaga</taxon>
        <taxon>Cucujiformia</taxon>
        <taxon>Coccinelloidea</taxon>
        <taxon>Coccinellidae</taxon>
        <taxon>Scymninae</taxon>
        <taxon>Scymnini</taxon>
        <taxon>Cryptolaemus</taxon>
    </lineage>
</organism>
<gene>
    <name evidence="2" type="ORF">HHI36_011139</name>
</gene>
<comment type="caution">
    <text evidence="2">The sequence shown here is derived from an EMBL/GenBank/DDBJ whole genome shotgun (WGS) entry which is preliminary data.</text>
</comment>
<feature type="compositionally biased region" description="Polar residues" evidence="1">
    <location>
        <begin position="1"/>
        <end position="16"/>
    </location>
</feature>
<accession>A0ABD2MKV4</accession>
<feature type="compositionally biased region" description="Basic and acidic residues" evidence="1">
    <location>
        <begin position="47"/>
        <end position="68"/>
    </location>
</feature>